<dbReference type="AlphaFoldDB" id="A0A502EES9"/>
<dbReference type="PANTHER" id="PTHR43784">
    <property type="entry name" value="GDSL-LIKE LIPASE/ACYLHYDROLASE, PUTATIVE (AFU_ORTHOLOGUE AFUA_2G00820)-RELATED"/>
    <property type="match status" value="1"/>
</dbReference>
<proteinExistence type="predicted"/>
<dbReference type="Gene3D" id="3.40.50.1110">
    <property type="entry name" value="SGNH hydrolase"/>
    <property type="match status" value="1"/>
</dbReference>
<dbReference type="SUPFAM" id="SSF52266">
    <property type="entry name" value="SGNH hydrolase"/>
    <property type="match status" value="1"/>
</dbReference>
<evidence type="ECO:0000313" key="4">
    <source>
        <dbReference type="EMBL" id="TPG34996.1"/>
    </source>
</evidence>
<gene>
    <name evidence="4" type="ORF">EAH80_09335</name>
</gene>
<keyword evidence="5" id="KW-1185">Reference proteome</keyword>
<keyword evidence="4" id="KW-0378">Hydrolase</keyword>
<sequence length="440" mass="45442">MTTVGRLAISAAVAAVVVQLAAPVTAAADPLPSCSDQGWLGVWAASPSDASGGTDDMDRYDMSMNPKSVVRDETIRAILTPTFGGTTARVRLSNRFGAAPVTFTQAAIARRASGPALVPDTTVPLTFAGDRSVTVAPGQDVLSDPAEFVVQAFESLAVSLHVAGDVGKPTEHDVARQTSYLTPEGTGDHTGDVDGDAFTQRTTSRPFVSGVEVLAPLSDGAVAALGDSITDGYQAVPAGAPETLEGIDADGRWPDDLARRLAAADRPLSVLNLGIAGNRVLQDSAAGGQPDVQGAAVIRRLDADLLTQSGVTTVILLEGINDLLMSPNATVEQLTGGYRDVIERMHSLGLRVLQGTLTPAGGSSAPPGSDAVRQAVNSWIRTESPADGVVDFDAAVRDAGDPSRINPAYDGSDHLHFNLAGYQAMADAVPLELLTDRACS</sequence>
<comment type="caution">
    <text evidence="4">The sequence shown here is derived from an EMBL/GenBank/DDBJ whole genome shotgun (WGS) entry which is preliminary data.</text>
</comment>
<dbReference type="EMBL" id="RCZG01000003">
    <property type="protein sequence ID" value="TPG34996.1"/>
    <property type="molecule type" value="Genomic_DNA"/>
</dbReference>
<dbReference type="Pfam" id="PF13472">
    <property type="entry name" value="Lipase_GDSL_2"/>
    <property type="match status" value="1"/>
</dbReference>
<feature type="chain" id="PRO_5039318845" evidence="2">
    <location>
        <begin position="27"/>
        <end position="440"/>
    </location>
</feature>
<feature type="domain" description="SGNH hydrolase-type esterase" evidence="3">
    <location>
        <begin position="224"/>
        <end position="424"/>
    </location>
</feature>
<keyword evidence="2" id="KW-0732">Signal</keyword>
<evidence type="ECO:0000259" key="3">
    <source>
        <dbReference type="Pfam" id="PF13472"/>
    </source>
</evidence>
<dbReference type="Proteomes" id="UP000320095">
    <property type="component" value="Unassembled WGS sequence"/>
</dbReference>
<dbReference type="PANTHER" id="PTHR43784:SF2">
    <property type="entry name" value="GDSL-LIKE LIPASE_ACYLHYDROLASE, PUTATIVE (AFU_ORTHOLOGUE AFUA_2G00820)-RELATED"/>
    <property type="match status" value="1"/>
</dbReference>
<name>A0A502EES9_9MYCO</name>
<organism evidence="4 5">
    <name type="scientific">Mycolicibacterium hodleri</name>
    <dbReference type="NCBI Taxonomy" id="49897"/>
    <lineage>
        <taxon>Bacteria</taxon>
        <taxon>Bacillati</taxon>
        <taxon>Actinomycetota</taxon>
        <taxon>Actinomycetes</taxon>
        <taxon>Mycobacteriales</taxon>
        <taxon>Mycobacteriaceae</taxon>
        <taxon>Mycolicibacterium</taxon>
    </lineage>
</organism>
<feature type="signal peptide" evidence="2">
    <location>
        <begin position="1"/>
        <end position="26"/>
    </location>
</feature>
<evidence type="ECO:0000256" key="1">
    <source>
        <dbReference type="SAM" id="MobiDB-lite"/>
    </source>
</evidence>
<dbReference type="CDD" id="cd01830">
    <property type="entry name" value="XynE_like"/>
    <property type="match status" value="1"/>
</dbReference>
<protein>
    <submittedName>
        <fullName evidence="4">SGNH/GDSL hydrolase family protein</fullName>
    </submittedName>
</protein>
<dbReference type="GO" id="GO:0016787">
    <property type="term" value="F:hydrolase activity"/>
    <property type="evidence" value="ECO:0007669"/>
    <property type="project" value="UniProtKB-KW"/>
</dbReference>
<dbReference type="InterPro" id="IPR013830">
    <property type="entry name" value="SGNH_hydro"/>
</dbReference>
<evidence type="ECO:0000256" key="2">
    <source>
        <dbReference type="SAM" id="SignalP"/>
    </source>
</evidence>
<evidence type="ECO:0000313" key="5">
    <source>
        <dbReference type="Proteomes" id="UP000320095"/>
    </source>
</evidence>
<reference evidence="4 5" key="1">
    <citation type="journal article" date="2019" name="Environ. Microbiol.">
        <title>Species interactions and distinct microbial communities in high Arctic permafrost affected cryosols are associated with the CH4 and CO2 gas fluxes.</title>
        <authorList>
            <person name="Altshuler I."/>
            <person name="Hamel J."/>
            <person name="Turney S."/>
            <person name="Magnuson E."/>
            <person name="Levesque R."/>
            <person name="Greer C."/>
            <person name="Whyte L.G."/>
        </authorList>
    </citation>
    <scope>NUCLEOTIDE SEQUENCE [LARGE SCALE GENOMIC DNA]</scope>
    <source>
        <strain evidence="4 5">S5.20</strain>
    </source>
</reference>
<dbReference type="InterPro" id="IPR036514">
    <property type="entry name" value="SGNH_hydro_sf"/>
</dbReference>
<accession>A0A502EES9</accession>
<dbReference type="RefSeq" id="WP_235892443.1">
    <property type="nucleotide sequence ID" value="NZ_RCZG01000003.1"/>
</dbReference>
<feature type="region of interest" description="Disordered" evidence="1">
    <location>
        <begin position="179"/>
        <end position="200"/>
    </location>
</feature>
<dbReference type="InterPro" id="IPR053140">
    <property type="entry name" value="GDSL_Rv0518-like"/>
</dbReference>